<dbReference type="OrthoDB" id="9815778at2"/>
<dbReference type="PROSITE" id="PS51935">
    <property type="entry name" value="NLPC_P60"/>
    <property type="match status" value="1"/>
</dbReference>
<evidence type="ECO:0000256" key="2">
    <source>
        <dbReference type="ARBA" id="ARBA00022670"/>
    </source>
</evidence>
<dbReference type="GO" id="GO:0006508">
    <property type="term" value="P:proteolysis"/>
    <property type="evidence" value="ECO:0007669"/>
    <property type="project" value="UniProtKB-KW"/>
</dbReference>
<dbReference type="InterPro" id="IPR000064">
    <property type="entry name" value="NLP_P60_dom"/>
</dbReference>
<reference evidence="7 8" key="1">
    <citation type="submission" date="2017-02" db="EMBL/GenBank/DDBJ databases">
        <authorList>
            <person name="Peterson S.W."/>
        </authorList>
    </citation>
    <scope>NUCLEOTIDE SEQUENCE [LARGE SCALE GENOMIC DNA]</scope>
    <source>
        <strain evidence="7 8">CIP104813</strain>
    </source>
</reference>
<keyword evidence="3" id="KW-0378">Hydrolase</keyword>
<feature type="compositionally biased region" description="Polar residues" evidence="5">
    <location>
        <begin position="1"/>
        <end position="18"/>
    </location>
</feature>
<dbReference type="PANTHER" id="PTHR47053:SF3">
    <property type="entry name" value="GAMMA-D-GLUTAMYL-L-LYSINE DIPEPTIDYL-PEPTIDASE"/>
    <property type="match status" value="1"/>
</dbReference>
<keyword evidence="2" id="KW-0645">Protease</keyword>
<evidence type="ECO:0000259" key="6">
    <source>
        <dbReference type="PROSITE" id="PS51935"/>
    </source>
</evidence>
<dbReference type="Gene3D" id="3.90.1720.10">
    <property type="entry name" value="endopeptidase domain like (from Nostoc punctiforme)"/>
    <property type="match status" value="1"/>
</dbReference>
<dbReference type="AlphaFoldDB" id="A0A1X6WTC4"/>
<feature type="region of interest" description="Disordered" evidence="5">
    <location>
        <begin position="1"/>
        <end position="63"/>
    </location>
</feature>
<evidence type="ECO:0000313" key="8">
    <source>
        <dbReference type="Proteomes" id="UP000195981"/>
    </source>
</evidence>
<feature type="compositionally biased region" description="Low complexity" evidence="5">
    <location>
        <begin position="19"/>
        <end position="44"/>
    </location>
</feature>
<name>A0A1X6WTC4_9MICO</name>
<organism evidence="7 8">
    <name type="scientific">Brachybacterium nesterenkovii</name>
    <dbReference type="NCBI Taxonomy" id="47847"/>
    <lineage>
        <taxon>Bacteria</taxon>
        <taxon>Bacillati</taxon>
        <taxon>Actinomycetota</taxon>
        <taxon>Actinomycetes</taxon>
        <taxon>Micrococcales</taxon>
        <taxon>Dermabacteraceae</taxon>
        <taxon>Brachybacterium</taxon>
    </lineage>
</organism>
<comment type="similarity">
    <text evidence="1">Belongs to the peptidase C40 family.</text>
</comment>
<accession>A0A1X6WTC4</accession>
<dbReference type="RefSeq" id="WP_087102041.1">
    <property type="nucleotide sequence ID" value="NZ_FWFG01000014.1"/>
</dbReference>
<feature type="domain" description="NlpC/P60" evidence="6">
    <location>
        <begin position="264"/>
        <end position="394"/>
    </location>
</feature>
<proteinExistence type="inferred from homology"/>
<keyword evidence="4" id="KW-0788">Thiol protease</keyword>
<dbReference type="Proteomes" id="UP000195981">
    <property type="component" value="Unassembled WGS sequence"/>
</dbReference>
<dbReference type="EMBL" id="FWFG01000014">
    <property type="protein sequence ID" value="SLM88337.1"/>
    <property type="molecule type" value="Genomic_DNA"/>
</dbReference>
<dbReference type="InterPro" id="IPR051202">
    <property type="entry name" value="Peptidase_C40"/>
</dbReference>
<sequence length="394" mass="41771">MTTQPAETAQPSATTHPSETTQTAEPSQPTATAPSADATTLPADETPLPSEQGDLSAAPEPQRAAPLVPGTQAVVAVAVSTVWVSPDAPRPGIDDPALTAPVDPDAWNTKLCDDETRGALLPLLETQALYGALVQVDEVRGDWVRGVVLGQGTTRDARGYPGWLPARHLVVDREFAHRVRMAPRALVTAPLAELAVETAPRGAVPAPPARIGFTTMLPVIADDDGRVPAEDEATVRVALPGGGVAALRRDDVLLRCGAGEHYGTGSAEEVIADGERYLGLQYLWAGMTAWGFDCSGFVRAILLAHGIEIARDAGDQLRASGLPFVEREDLRRGDLVFFSNGPGAESIRHVAMWIGDGRILHSPNFRRTVVEESLEEYDVHGEYAGAVRPPYAGA</sequence>
<evidence type="ECO:0000256" key="5">
    <source>
        <dbReference type="SAM" id="MobiDB-lite"/>
    </source>
</evidence>
<dbReference type="GO" id="GO:0008234">
    <property type="term" value="F:cysteine-type peptidase activity"/>
    <property type="evidence" value="ECO:0007669"/>
    <property type="project" value="UniProtKB-KW"/>
</dbReference>
<evidence type="ECO:0000313" key="7">
    <source>
        <dbReference type="EMBL" id="SLM88337.1"/>
    </source>
</evidence>
<gene>
    <name evidence="7" type="ORF">FM110_01625</name>
</gene>
<dbReference type="SUPFAM" id="SSF54001">
    <property type="entry name" value="Cysteine proteinases"/>
    <property type="match status" value="1"/>
</dbReference>
<dbReference type="PANTHER" id="PTHR47053">
    <property type="entry name" value="MUREIN DD-ENDOPEPTIDASE MEPH-RELATED"/>
    <property type="match status" value="1"/>
</dbReference>
<evidence type="ECO:0000256" key="4">
    <source>
        <dbReference type="ARBA" id="ARBA00022807"/>
    </source>
</evidence>
<evidence type="ECO:0000256" key="1">
    <source>
        <dbReference type="ARBA" id="ARBA00007074"/>
    </source>
</evidence>
<dbReference type="Pfam" id="PF00877">
    <property type="entry name" value="NLPC_P60"/>
    <property type="match status" value="1"/>
</dbReference>
<evidence type="ECO:0000256" key="3">
    <source>
        <dbReference type="ARBA" id="ARBA00022801"/>
    </source>
</evidence>
<protein>
    <submittedName>
        <fullName evidence="7">L-alanyl-gamma-D-glutamyl-L-diamino acid endopeptidase</fullName>
    </submittedName>
</protein>
<keyword evidence="8" id="KW-1185">Reference proteome</keyword>
<dbReference type="InterPro" id="IPR038765">
    <property type="entry name" value="Papain-like_cys_pep_sf"/>
</dbReference>